<accession>A0ABY9X410</accession>
<dbReference type="Pfam" id="PF01047">
    <property type="entry name" value="MarR"/>
    <property type="match status" value="1"/>
</dbReference>
<dbReference type="PANTHER" id="PTHR33164">
    <property type="entry name" value="TRANSCRIPTIONAL REGULATOR, MARR FAMILY"/>
    <property type="match status" value="1"/>
</dbReference>
<dbReference type="SMART" id="SM00347">
    <property type="entry name" value="HTH_MARR"/>
    <property type="match status" value="1"/>
</dbReference>
<dbReference type="InterPro" id="IPR039422">
    <property type="entry name" value="MarR/SlyA-like"/>
</dbReference>
<dbReference type="RefSeq" id="WP_395808758.1">
    <property type="nucleotide sequence ID" value="NZ_CP043494.1"/>
</dbReference>
<reference evidence="2 3" key="1">
    <citation type="submission" date="2019-08" db="EMBL/GenBank/DDBJ databases">
        <title>Archangium and Cystobacter genomes.</title>
        <authorList>
            <person name="Chen I.-C.K."/>
            <person name="Wielgoss S."/>
        </authorList>
    </citation>
    <scope>NUCLEOTIDE SEQUENCE [LARGE SCALE GENOMIC DNA]</scope>
    <source>
        <strain evidence="2 3">Cbm 6</strain>
    </source>
</reference>
<dbReference type="PROSITE" id="PS50995">
    <property type="entry name" value="HTH_MARR_2"/>
    <property type="match status" value="1"/>
</dbReference>
<dbReference type="InterPro" id="IPR036390">
    <property type="entry name" value="WH_DNA-bd_sf"/>
</dbReference>
<dbReference type="PANTHER" id="PTHR33164:SF106">
    <property type="entry name" value="TRANSCRIPTIONAL REGULATORY PROTEIN"/>
    <property type="match status" value="1"/>
</dbReference>
<dbReference type="SUPFAM" id="SSF46785">
    <property type="entry name" value="Winged helix' DNA-binding domain"/>
    <property type="match status" value="1"/>
</dbReference>
<dbReference type="InterPro" id="IPR036388">
    <property type="entry name" value="WH-like_DNA-bd_sf"/>
</dbReference>
<dbReference type="InterPro" id="IPR000835">
    <property type="entry name" value="HTH_MarR-typ"/>
</dbReference>
<feature type="domain" description="HTH marR-type" evidence="1">
    <location>
        <begin position="15"/>
        <end position="150"/>
    </location>
</feature>
<evidence type="ECO:0000259" key="1">
    <source>
        <dbReference type="PROSITE" id="PS50995"/>
    </source>
</evidence>
<protein>
    <submittedName>
        <fullName evidence="2">MarR family transcriptional regulator</fullName>
    </submittedName>
</protein>
<dbReference type="EMBL" id="CP043494">
    <property type="protein sequence ID" value="WNG50088.1"/>
    <property type="molecule type" value="Genomic_DNA"/>
</dbReference>
<gene>
    <name evidence="2" type="ORF">F0U60_42670</name>
</gene>
<evidence type="ECO:0000313" key="3">
    <source>
        <dbReference type="Proteomes" id="UP001611383"/>
    </source>
</evidence>
<dbReference type="Gene3D" id="1.10.10.10">
    <property type="entry name" value="Winged helix-like DNA-binding domain superfamily/Winged helix DNA-binding domain"/>
    <property type="match status" value="1"/>
</dbReference>
<dbReference type="CDD" id="cd00090">
    <property type="entry name" value="HTH_ARSR"/>
    <property type="match status" value="1"/>
</dbReference>
<proteinExistence type="predicted"/>
<evidence type="ECO:0000313" key="2">
    <source>
        <dbReference type="EMBL" id="WNG50088.1"/>
    </source>
</evidence>
<organism evidence="2 3">
    <name type="scientific">Archangium minus</name>
    <dbReference type="NCBI Taxonomy" id="83450"/>
    <lineage>
        <taxon>Bacteria</taxon>
        <taxon>Pseudomonadati</taxon>
        <taxon>Myxococcota</taxon>
        <taxon>Myxococcia</taxon>
        <taxon>Myxococcales</taxon>
        <taxon>Cystobacterineae</taxon>
        <taxon>Archangiaceae</taxon>
        <taxon>Archangium</taxon>
    </lineage>
</organism>
<dbReference type="InterPro" id="IPR011991">
    <property type="entry name" value="ArsR-like_HTH"/>
</dbReference>
<keyword evidence="3" id="KW-1185">Reference proteome</keyword>
<name>A0ABY9X410_9BACT</name>
<dbReference type="Proteomes" id="UP001611383">
    <property type="component" value="Chromosome"/>
</dbReference>
<sequence length="163" mass="18119">MPADTSGKTKRVRLEQELCDRLANTFSGAVVLFHSALAERLGMNVTDFKCVAILNESGPMTAGRLAELTGMSTAATTLVLDRLERAGLVRRERDPNDRRKVILQPISSPKMERDIGQAMEELAHSMTEVTSNYSVPQLETIRDFMDRTTQVLQHVSTRLKTGT</sequence>